<organism evidence="1 2">
    <name type="scientific">Panicum virgatum</name>
    <name type="common">Blackwell switchgrass</name>
    <dbReference type="NCBI Taxonomy" id="38727"/>
    <lineage>
        <taxon>Eukaryota</taxon>
        <taxon>Viridiplantae</taxon>
        <taxon>Streptophyta</taxon>
        <taxon>Embryophyta</taxon>
        <taxon>Tracheophyta</taxon>
        <taxon>Spermatophyta</taxon>
        <taxon>Magnoliopsida</taxon>
        <taxon>Liliopsida</taxon>
        <taxon>Poales</taxon>
        <taxon>Poaceae</taxon>
        <taxon>PACMAD clade</taxon>
        <taxon>Panicoideae</taxon>
        <taxon>Panicodae</taxon>
        <taxon>Paniceae</taxon>
        <taxon>Panicinae</taxon>
        <taxon>Panicum</taxon>
        <taxon>Panicum sect. Hiantes</taxon>
    </lineage>
</organism>
<accession>A0A8T0NM29</accession>
<gene>
    <name evidence="1" type="ORF">PVAP13_9KG335900</name>
</gene>
<dbReference type="EMBL" id="CM029053">
    <property type="protein sequence ID" value="KAG2550507.1"/>
    <property type="molecule type" value="Genomic_DNA"/>
</dbReference>
<keyword evidence="2" id="KW-1185">Reference proteome</keyword>
<sequence length="163" mass="18398">MNFIFSAWVLFVPDPTHTRTVRGPRSSDATQFLSRFICSSPSFIATDRRWRRRRLLPDPVSLGAPTASSLPRGSITAPFSSASLPRGLIQGWRSGNNFLSRARFNPFLIPPPSVLWQSWREGRSRHPGRLFVRSVYRIQRPRTHRTPVPISSAAATAGIHLRP</sequence>
<proteinExistence type="predicted"/>
<name>A0A8T0NM29_PANVG</name>
<reference evidence="1" key="1">
    <citation type="submission" date="2020-05" db="EMBL/GenBank/DDBJ databases">
        <title>WGS assembly of Panicum virgatum.</title>
        <authorList>
            <person name="Lovell J.T."/>
            <person name="Jenkins J."/>
            <person name="Shu S."/>
            <person name="Juenger T.E."/>
            <person name="Schmutz J."/>
        </authorList>
    </citation>
    <scope>NUCLEOTIDE SEQUENCE</scope>
    <source>
        <strain evidence="1">AP13</strain>
    </source>
</reference>
<dbReference type="AlphaFoldDB" id="A0A8T0NM29"/>
<evidence type="ECO:0000313" key="2">
    <source>
        <dbReference type="Proteomes" id="UP000823388"/>
    </source>
</evidence>
<protein>
    <submittedName>
        <fullName evidence="1">Uncharacterized protein</fullName>
    </submittedName>
</protein>
<dbReference type="Proteomes" id="UP000823388">
    <property type="component" value="Chromosome 9K"/>
</dbReference>
<evidence type="ECO:0000313" key="1">
    <source>
        <dbReference type="EMBL" id="KAG2550507.1"/>
    </source>
</evidence>
<comment type="caution">
    <text evidence="1">The sequence shown here is derived from an EMBL/GenBank/DDBJ whole genome shotgun (WGS) entry which is preliminary data.</text>
</comment>